<reference evidence="5 6" key="1">
    <citation type="submission" date="2019-11" db="EMBL/GenBank/DDBJ databases">
        <title>Comparative genomics of hydrocarbon-degrading Desulfosarcina strains.</title>
        <authorList>
            <person name="Watanabe M."/>
            <person name="Kojima H."/>
            <person name="Fukui M."/>
        </authorList>
    </citation>
    <scope>NUCLEOTIDE SEQUENCE [LARGE SCALE GENOMIC DNA]</scope>
    <source>
        <strain evidence="6">oXyS1</strain>
    </source>
</reference>
<dbReference type="Pfam" id="PF13174">
    <property type="entry name" value="TPR_6"/>
    <property type="match status" value="2"/>
</dbReference>
<evidence type="ECO:0000256" key="2">
    <source>
        <dbReference type="ARBA" id="ARBA00011901"/>
    </source>
</evidence>
<organism evidence="5 6">
    <name type="scientific">Desulfosarcina ovata subsp. ovata</name>
    <dbReference type="NCBI Taxonomy" id="2752305"/>
    <lineage>
        <taxon>Bacteria</taxon>
        <taxon>Pseudomonadati</taxon>
        <taxon>Thermodesulfobacteriota</taxon>
        <taxon>Desulfobacteria</taxon>
        <taxon>Desulfobacterales</taxon>
        <taxon>Desulfosarcinaceae</taxon>
        <taxon>Desulfosarcina</taxon>
    </lineage>
</organism>
<protein>
    <recommendedName>
        <fullName evidence="2">N-acetylmuramoyl-L-alanine amidase</fullName>
        <ecNumber evidence="2">3.5.1.28</ecNumber>
    </recommendedName>
</protein>
<dbReference type="PANTHER" id="PTHR30404:SF0">
    <property type="entry name" value="N-ACETYLMURAMOYL-L-ALANINE AMIDASE AMIC"/>
    <property type="match status" value="1"/>
</dbReference>
<name>A0A5K8A7C1_9BACT</name>
<keyword evidence="6" id="KW-1185">Reference proteome</keyword>
<evidence type="ECO:0000313" key="6">
    <source>
        <dbReference type="Proteomes" id="UP000422108"/>
    </source>
</evidence>
<dbReference type="Gene3D" id="2.60.40.3500">
    <property type="match status" value="1"/>
</dbReference>
<feature type="domain" description="MurNAc-LAA" evidence="4">
    <location>
        <begin position="500"/>
        <end position="652"/>
    </location>
</feature>
<dbReference type="SMART" id="SM00646">
    <property type="entry name" value="Ami_3"/>
    <property type="match status" value="1"/>
</dbReference>
<accession>A0A5K8A7C1</accession>
<dbReference type="SUPFAM" id="SSF53187">
    <property type="entry name" value="Zn-dependent exopeptidases"/>
    <property type="match status" value="1"/>
</dbReference>
<dbReference type="InterPro" id="IPR019734">
    <property type="entry name" value="TPR_rpt"/>
</dbReference>
<dbReference type="FunFam" id="3.40.630.40:FF:000005">
    <property type="entry name" value="N-acetylmuramoyl-L-alanine amidase (AmiA)"/>
    <property type="match status" value="1"/>
</dbReference>
<dbReference type="Pfam" id="PF11741">
    <property type="entry name" value="AMIN"/>
    <property type="match status" value="1"/>
</dbReference>
<evidence type="ECO:0000256" key="3">
    <source>
        <dbReference type="ARBA" id="ARBA00022801"/>
    </source>
</evidence>
<dbReference type="InterPro" id="IPR050695">
    <property type="entry name" value="N-acetylmuramoyl_amidase_3"/>
</dbReference>
<dbReference type="InterPro" id="IPR011990">
    <property type="entry name" value="TPR-like_helical_dom_sf"/>
</dbReference>
<dbReference type="PANTHER" id="PTHR30404">
    <property type="entry name" value="N-ACETYLMURAMOYL-L-ALANINE AMIDASE"/>
    <property type="match status" value="1"/>
</dbReference>
<dbReference type="Proteomes" id="UP000422108">
    <property type="component" value="Chromosome"/>
</dbReference>
<comment type="catalytic activity">
    <reaction evidence="1">
        <text>Hydrolyzes the link between N-acetylmuramoyl residues and L-amino acid residues in certain cell-wall glycopeptides.</text>
        <dbReference type="EC" id="3.5.1.28"/>
    </reaction>
</comment>
<dbReference type="GO" id="GO:0009253">
    <property type="term" value="P:peptidoglycan catabolic process"/>
    <property type="evidence" value="ECO:0007669"/>
    <property type="project" value="InterPro"/>
</dbReference>
<dbReference type="CDD" id="cd02696">
    <property type="entry name" value="MurNAc-LAA"/>
    <property type="match status" value="1"/>
</dbReference>
<dbReference type="GO" id="GO:0030288">
    <property type="term" value="C:outer membrane-bounded periplasmic space"/>
    <property type="evidence" value="ECO:0007669"/>
    <property type="project" value="TreeGrafter"/>
</dbReference>
<dbReference type="EC" id="3.5.1.28" evidence="2"/>
<dbReference type="Pfam" id="PF01520">
    <property type="entry name" value="Amidase_3"/>
    <property type="match status" value="1"/>
</dbReference>
<dbReference type="AlphaFoldDB" id="A0A5K8A7C1"/>
<dbReference type="GO" id="GO:0008745">
    <property type="term" value="F:N-acetylmuramoyl-L-alanine amidase activity"/>
    <property type="evidence" value="ECO:0007669"/>
    <property type="project" value="UniProtKB-EC"/>
</dbReference>
<sequence length="674" mass="75054">MHEFADKPTYAAVTLLMLAALLAGMVCAPLSWAMTPKEQFYHAEKAYTALKKNPRHQKYRDKWLACIEKFKGVARLDPSGPWAAAGLYRAGLLYLELHKRSYLAADQSEAVDVFQRIIRQFPDSRYTPKSQTQLKALGKPATPPETVAAGRHLKKAHAAYNDLLSSGTRKKYRDQWQRCIDRFQTAHRTDPRGPHAAEALYMVAVVYRGLAGASHRSADRDTADDYFRRVQREFPGSPFAGKAAGELKPTAVPVAVASAVDQTDPLAAMINRSGAASSGLTPQKGPVGTGRVTVQGLRFWSNPSYTRIVVDADQETRFTHRLLKKDPSIKKPQRLYIDLSNSRLGKDIKKFIPINDELLSDARAGQYTPESVRIVVDIKSFKNYKIFSLKNPFRIVLDVWGMETGKTVGKPYAAPLPPANGKLPPGAIARQFALGVSRIIIDPGHGGKDYGAPGYRKGVHEKHVVLEIAKRLARKVERELKCDAILTRTTDRYLTLEERTAIANTQNADLFVSIHTNAVRDHRVYGIETFFLNLATDDDAIRVAARENATSAKNISDLESILNDLMQNAKINESSRLAAMVQEEMCLHLKKRGYSDIRSKGVKQAPFYVLLGAQMPAILVETSFISNPRECKRLTSAKYQEALCDGIIRGIRQYIKDTLPTAFVQPPTARNRQG</sequence>
<evidence type="ECO:0000259" key="4">
    <source>
        <dbReference type="SMART" id="SM00646"/>
    </source>
</evidence>
<dbReference type="InterPro" id="IPR021731">
    <property type="entry name" value="AMIN_dom"/>
</dbReference>
<keyword evidence="3" id="KW-0378">Hydrolase</keyword>
<dbReference type="Gene3D" id="3.40.630.40">
    <property type="entry name" value="Zn-dependent exopeptidases"/>
    <property type="match status" value="1"/>
</dbReference>
<dbReference type="EMBL" id="AP021879">
    <property type="protein sequence ID" value="BBO88379.1"/>
    <property type="molecule type" value="Genomic_DNA"/>
</dbReference>
<evidence type="ECO:0000256" key="1">
    <source>
        <dbReference type="ARBA" id="ARBA00001561"/>
    </source>
</evidence>
<dbReference type="RefSeq" id="WP_155309699.1">
    <property type="nucleotide sequence ID" value="NZ_AP021879.1"/>
</dbReference>
<proteinExistence type="predicted"/>
<evidence type="ECO:0000313" key="5">
    <source>
        <dbReference type="EMBL" id="BBO88379.1"/>
    </source>
</evidence>
<dbReference type="InterPro" id="IPR002508">
    <property type="entry name" value="MurNAc-LAA_cat"/>
</dbReference>
<dbReference type="Gene3D" id="1.25.40.10">
    <property type="entry name" value="Tetratricopeptide repeat domain"/>
    <property type="match status" value="1"/>
</dbReference>
<gene>
    <name evidence="5" type="ORF">DSCOOX_15590</name>
</gene>